<organism evidence="1 2">
    <name type="scientific">Candidatus Nitrosoglobus terrae</name>
    <dbReference type="NCBI Taxonomy" id="1630141"/>
    <lineage>
        <taxon>Bacteria</taxon>
        <taxon>Pseudomonadati</taxon>
        <taxon>Pseudomonadota</taxon>
        <taxon>Gammaproteobacteria</taxon>
        <taxon>Chromatiales</taxon>
        <taxon>Chromatiaceae</taxon>
        <taxon>Candidatus Nitrosoglobus</taxon>
    </lineage>
</organism>
<keyword evidence="2" id="KW-1185">Reference proteome</keyword>
<dbReference type="InterPro" id="IPR050155">
    <property type="entry name" value="HAD-like_hydrolase_sf"/>
</dbReference>
<dbReference type="GO" id="GO:0005829">
    <property type="term" value="C:cytosol"/>
    <property type="evidence" value="ECO:0007669"/>
    <property type="project" value="TreeGrafter"/>
</dbReference>
<dbReference type="PANTHER" id="PTHR43434">
    <property type="entry name" value="PHOSPHOGLYCOLATE PHOSPHATASE"/>
    <property type="match status" value="1"/>
</dbReference>
<dbReference type="Gene3D" id="1.10.150.240">
    <property type="entry name" value="Putative phosphatase, domain 2"/>
    <property type="match status" value="1"/>
</dbReference>
<dbReference type="InterPro" id="IPR041492">
    <property type="entry name" value="HAD_2"/>
</dbReference>
<dbReference type="EMBL" id="AP014836">
    <property type="protein sequence ID" value="BAW80240.1"/>
    <property type="molecule type" value="Genomic_DNA"/>
</dbReference>
<dbReference type="SUPFAM" id="SSF56784">
    <property type="entry name" value="HAD-like"/>
    <property type="match status" value="1"/>
</dbReference>
<dbReference type="GO" id="GO:0008967">
    <property type="term" value="F:phosphoglycolate phosphatase activity"/>
    <property type="evidence" value="ECO:0007669"/>
    <property type="project" value="TreeGrafter"/>
</dbReference>
<dbReference type="SFLD" id="SFLDG01135">
    <property type="entry name" value="C1.5.6:_HAD__Beta-PGM__Phospha"/>
    <property type="match status" value="1"/>
</dbReference>
<gene>
    <name evidence="1" type="ORF">TAO_0870</name>
</gene>
<dbReference type="InterPro" id="IPR023214">
    <property type="entry name" value="HAD_sf"/>
</dbReference>
<dbReference type="OrthoDB" id="9782449at2"/>
<dbReference type="AlphaFoldDB" id="A0A1Q2SM88"/>
<evidence type="ECO:0000313" key="1">
    <source>
        <dbReference type="EMBL" id="BAW80240.1"/>
    </source>
</evidence>
<dbReference type="GO" id="GO:0006281">
    <property type="term" value="P:DNA repair"/>
    <property type="evidence" value="ECO:0007669"/>
    <property type="project" value="TreeGrafter"/>
</dbReference>
<proteinExistence type="predicted"/>
<dbReference type="Gene3D" id="3.40.50.1000">
    <property type="entry name" value="HAD superfamily/HAD-like"/>
    <property type="match status" value="1"/>
</dbReference>
<dbReference type="KEGG" id="ntt:TAO_0870"/>
<reference evidence="1 2" key="1">
    <citation type="journal article" date="2017" name="ISME J.">
        <title>An acid-tolerant ammonia-oxidizing ?-proteobacterium from soil.</title>
        <authorList>
            <person name="Hayatsu M."/>
            <person name="Tago K."/>
            <person name="Uchiyama I."/>
            <person name="Toyoda A."/>
            <person name="Wang Y."/>
            <person name="Shimomura Y."/>
            <person name="Okubo T."/>
            <person name="Kurisu F."/>
            <person name="Hirono Y."/>
            <person name="Nonaka K."/>
            <person name="Akiyama H."/>
            <person name="Itoh T."/>
            <person name="Takami H."/>
        </authorList>
    </citation>
    <scope>NUCLEOTIDE SEQUENCE [LARGE SCALE GENOMIC DNA]</scope>
    <source>
        <strain evidence="1 2">TAO100</strain>
    </source>
</reference>
<dbReference type="PANTHER" id="PTHR43434:SF24">
    <property type="entry name" value="HYDROLASE-RELATED"/>
    <property type="match status" value="1"/>
</dbReference>
<name>A0A1Q2SM88_9GAMM</name>
<dbReference type="InterPro" id="IPR036412">
    <property type="entry name" value="HAD-like_sf"/>
</dbReference>
<protein>
    <submittedName>
        <fullName evidence="1">HAD-superfamily hydrolase</fullName>
    </submittedName>
</protein>
<evidence type="ECO:0000313" key="2">
    <source>
        <dbReference type="Proteomes" id="UP000243679"/>
    </source>
</evidence>
<sequence>MSRYKLIVFDWDGTLMDSEARIVTSMSAAIDDLNLPYRQDKELRNVIGLGLKEALHTLYPDGDISTQAALAERYRHYYLNANSIPSQLFAGVKVLLAKLYEYGYLMAIATGKGRAGLDQALLEINIAHYFCVSRCADESTSKPSPRMLLEIMEKTQIAAEDTLMVGDTEYDMLMAKYAGTDALAVSYGVHEKARLQCYSPVGCVDSIAALQDWLLGINVSRQAVIN</sequence>
<dbReference type="InterPro" id="IPR023198">
    <property type="entry name" value="PGP-like_dom2"/>
</dbReference>
<dbReference type="InterPro" id="IPR006439">
    <property type="entry name" value="HAD-SF_hydro_IA"/>
</dbReference>
<dbReference type="SFLD" id="SFLDG01129">
    <property type="entry name" value="C1.5:_HAD__Beta-PGM__Phosphata"/>
    <property type="match status" value="1"/>
</dbReference>
<dbReference type="Pfam" id="PF13419">
    <property type="entry name" value="HAD_2"/>
    <property type="match status" value="1"/>
</dbReference>
<dbReference type="NCBIfam" id="TIGR01549">
    <property type="entry name" value="HAD-SF-IA-v1"/>
    <property type="match status" value="1"/>
</dbReference>
<keyword evidence="1" id="KW-0378">Hydrolase</keyword>
<dbReference type="Proteomes" id="UP000243679">
    <property type="component" value="Chromosome"/>
</dbReference>
<dbReference type="SFLD" id="SFLDS00003">
    <property type="entry name" value="Haloacid_Dehalogenase"/>
    <property type="match status" value="1"/>
</dbReference>
<accession>A0A1Q2SM88</accession>
<dbReference type="RefSeq" id="WP_096526807.1">
    <property type="nucleotide sequence ID" value="NZ_AP014836.1"/>
</dbReference>